<dbReference type="AlphaFoldDB" id="A0A371CLP6"/>
<dbReference type="Proteomes" id="UP000256964">
    <property type="component" value="Unassembled WGS sequence"/>
</dbReference>
<feature type="compositionally biased region" description="Basic and acidic residues" evidence="1">
    <location>
        <begin position="432"/>
        <end position="451"/>
    </location>
</feature>
<evidence type="ECO:0000313" key="3">
    <source>
        <dbReference type="Proteomes" id="UP000256964"/>
    </source>
</evidence>
<organism evidence="2 3">
    <name type="scientific">Lentinus brumalis</name>
    <dbReference type="NCBI Taxonomy" id="2498619"/>
    <lineage>
        <taxon>Eukaryota</taxon>
        <taxon>Fungi</taxon>
        <taxon>Dikarya</taxon>
        <taxon>Basidiomycota</taxon>
        <taxon>Agaricomycotina</taxon>
        <taxon>Agaricomycetes</taxon>
        <taxon>Polyporales</taxon>
        <taxon>Polyporaceae</taxon>
        <taxon>Lentinus</taxon>
    </lineage>
</organism>
<reference evidence="2 3" key="1">
    <citation type="journal article" date="2018" name="Biotechnol. Biofuels">
        <title>Integrative visual omics of the white-rot fungus Polyporus brumalis exposes the biotechnological potential of its oxidative enzymes for delignifying raw plant biomass.</title>
        <authorList>
            <person name="Miyauchi S."/>
            <person name="Rancon A."/>
            <person name="Drula E."/>
            <person name="Hage H."/>
            <person name="Chaduli D."/>
            <person name="Favel A."/>
            <person name="Grisel S."/>
            <person name="Henrissat B."/>
            <person name="Herpoel-Gimbert I."/>
            <person name="Ruiz-Duenas F.J."/>
            <person name="Chevret D."/>
            <person name="Hainaut M."/>
            <person name="Lin J."/>
            <person name="Wang M."/>
            <person name="Pangilinan J."/>
            <person name="Lipzen A."/>
            <person name="Lesage-Meessen L."/>
            <person name="Navarro D."/>
            <person name="Riley R."/>
            <person name="Grigoriev I.V."/>
            <person name="Zhou S."/>
            <person name="Raouche S."/>
            <person name="Rosso M.N."/>
        </authorList>
    </citation>
    <scope>NUCLEOTIDE SEQUENCE [LARGE SCALE GENOMIC DNA]</scope>
    <source>
        <strain evidence="2 3">BRFM 1820</strain>
    </source>
</reference>
<accession>A0A371CLP6</accession>
<feature type="compositionally biased region" description="Low complexity" evidence="1">
    <location>
        <begin position="219"/>
        <end position="234"/>
    </location>
</feature>
<sequence>MDAPTCLGKIHEATDSIASAWLARPPVGHKQRSMWEEGCREEVRKLKELIRQVKEPLSVPPLVLAFLVEHNRAVSAKQRDYNYEAFNPDSTISKVGPLFTRDEKYKIHIKKAGWWADLGAVRAETNSQVCADPKAANRTNEEALSAGGTGANTSDPLKSVPTKRDARSAAVRGEAESSRNTRARTRAQTRPVPAQPDLERPAPRNAPLKLAPPHASARPTQTKTPTTAEVTPTPSRDISETPAPVQVDHEVWDPASKEIRDEWLISLNPCKKCRAAGHTCRVNLVHGVACNRCTNSSVGCSLAAKQPEGGPNWSYDQRRWILVHWARHAKGNTPYPSEVAPKFPVNFAPPGWFVEGLQAARGKDNEAPKKRGKRARAEESPAGQTRRAVTAPATDSEDDTPRVKYATPVKRRRSRRAKSTTIKEDTEDDSEAEKADESGDSRPNKRPRTDSRASSAVPQPSRPWKHLRNVEHLLRNPPGSLQPPVPRRDGTEASSAAAGAYAPDFDRNLLELTMMPQPHAVSSLAVGSASPFHSISPSSAGTQLVEMINANNQSFDARLAAVWEALGRQKAAYDTFKEDTRRELQDLKHALSAAHLDPSSTTHEHDLAWGLCAP</sequence>
<feature type="compositionally biased region" description="Basic and acidic residues" evidence="1">
    <location>
        <begin position="361"/>
        <end position="379"/>
    </location>
</feature>
<gene>
    <name evidence="2" type="ORF">OH76DRAFT_1489693</name>
</gene>
<evidence type="ECO:0000256" key="1">
    <source>
        <dbReference type="SAM" id="MobiDB-lite"/>
    </source>
</evidence>
<proteinExistence type="predicted"/>
<feature type="compositionally biased region" description="Basic and acidic residues" evidence="1">
    <location>
        <begin position="162"/>
        <end position="179"/>
    </location>
</feature>
<feature type="region of interest" description="Disordered" evidence="1">
    <location>
        <begin position="359"/>
        <end position="497"/>
    </location>
</feature>
<feature type="region of interest" description="Disordered" evidence="1">
    <location>
        <begin position="140"/>
        <end position="243"/>
    </location>
</feature>
<protein>
    <submittedName>
        <fullName evidence="2">Uncharacterized protein</fullName>
    </submittedName>
</protein>
<evidence type="ECO:0000313" key="2">
    <source>
        <dbReference type="EMBL" id="RDX41201.1"/>
    </source>
</evidence>
<dbReference type="OrthoDB" id="10579193at2759"/>
<feature type="compositionally biased region" description="Basic residues" evidence="1">
    <location>
        <begin position="409"/>
        <end position="418"/>
    </location>
</feature>
<keyword evidence="3" id="KW-1185">Reference proteome</keyword>
<name>A0A371CLP6_9APHY</name>
<dbReference type="EMBL" id="KZ857520">
    <property type="protein sequence ID" value="RDX41201.1"/>
    <property type="molecule type" value="Genomic_DNA"/>
</dbReference>